<keyword evidence="10" id="KW-1185">Reference proteome</keyword>
<evidence type="ECO:0000259" key="8">
    <source>
        <dbReference type="Pfam" id="PF01435"/>
    </source>
</evidence>
<protein>
    <submittedName>
        <fullName evidence="9">Tetratricopeptide repeat domain protein</fullName>
    </submittedName>
</protein>
<accession>H6L5K0</accession>
<name>H6L5K0_SAPGL</name>
<organism evidence="9 10">
    <name type="scientific">Saprospira grandis (strain Lewin)</name>
    <dbReference type="NCBI Taxonomy" id="984262"/>
    <lineage>
        <taxon>Bacteria</taxon>
        <taxon>Pseudomonadati</taxon>
        <taxon>Bacteroidota</taxon>
        <taxon>Saprospiria</taxon>
        <taxon>Saprospirales</taxon>
        <taxon>Saprospiraceae</taxon>
        <taxon>Saprospira</taxon>
    </lineage>
</organism>
<feature type="signal peptide" evidence="7">
    <location>
        <begin position="1"/>
        <end position="19"/>
    </location>
</feature>
<evidence type="ECO:0000256" key="7">
    <source>
        <dbReference type="SAM" id="SignalP"/>
    </source>
</evidence>
<keyword evidence="7" id="KW-0732">Signal</keyword>
<dbReference type="HOGENOM" id="CLU_481261_0_0_10"/>
<sequence>MQYYLLFALFLLGYSNSYAQSKAQEAKAETCEKVYREIAQAINDPRPLPAFNFIYQKGSKPYYNAYYNPQNNSINFGEGIYDLALEFGADSLNALAMVLGHELAHYYKDHGWGMSFGTANEDSEIADKIYEMELDETQRARMEAEADYFGGLFGYLAGYNTLEVGGEFYSRLYETIGLPDSTKGYPSRKDRIAICDNSQKMLQDLLPLFQMANYLALMGQEERAARAYAQLAQQFPGRAIYNNAAVNFLLAALKEYKAEDLPFQLPLQLELQSRLEQNSKGNRQPKKERFLAQARQMLDKSLQVSPNYGPALLNEIIWALLKEDRDLALFKAKRLAKNEEMPAHIQDKAHLLIGIILAQNGEEKAAKKQFKQLRKALPDLAEANLSALKSKRWQARQATKRQEISGEAERYDKLPLAELPSYFENNQPDIIQMMERQQEDSPELLLIASRLEQKEALLLASYGQANEEEIWGFLQFNADYQGETARGIKIGSRQSEIEKLYGFAANSLSTGKGKLLYYPLAGLIFSLDQNGQLDRWLQFSKLQ</sequence>
<dbReference type="eggNOG" id="COG0457">
    <property type="taxonomic scope" value="Bacteria"/>
</dbReference>
<dbReference type="Proteomes" id="UP000007519">
    <property type="component" value="Chromosome"/>
</dbReference>
<dbReference type="Pfam" id="PF01435">
    <property type="entry name" value="Peptidase_M48"/>
    <property type="match status" value="1"/>
</dbReference>
<keyword evidence="4" id="KW-0378">Hydrolase</keyword>
<dbReference type="OrthoDB" id="1376641at2"/>
<evidence type="ECO:0000256" key="1">
    <source>
        <dbReference type="ARBA" id="ARBA00001947"/>
    </source>
</evidence>
<evidence type="ECO:0000256" key="5">
    <source>
        <dbReference type="ARBA" id="ARBA00022833"/>
    </source>
</evidence>
<evidence type="ECO:0000256" key="6">
    <source>
        <dbReference type="ARBA" id="ARBA00023049"/>
    </source>
</evidence>
<dbReference type="KEGG" id="sgn:SGRA_2488"/>
<keyword evidence="5" id="KW-0862">Zinc</keyword>
<dbReference type="AlphaFoldDB" id="H6L5K0"/>
<evidence type="ECO:0000256" key="4">
    <source>
        <dbReference type="ARBA" id="ARBA00022801"/>
    </source>
</evidence>
<feature type="domain" description="Peptidase M48" evidence="8">
    <location>
        <begin position="27"/>
        <end position="111"/>
    </location>
</feature>
<feature type="chain" id="PRO_5003603976" evidence="7">
    <location>
        <begin position="20"/>
        <end position="543"/>
    </location>
</feature>
<dbReference type="EMBL" id="CP002831">
    <property type="protein sequence ID" value="AFC25216.1"/>
    <property type="molecule type" value="Genomic_DNA"/>
</dbReference>
<dbReference type="GO" id="GO:0046872">
    <property type="term" value="F:metal ion binding"/>
    <property type="evidence" value="ECO:0007669"/>
    <property type="project" value="UniProtKB-KW"/>
</dbReference>
<evidence type="ECO:0000313" key="9">
    <source>
        <dbReference type="EMBL" id="AFC25216.1"/>
    </source>
</evidence>
<comment type="cofactor">
    <cofactor evidence="1">
        <name>Zn(2+)</name>
        <dbReference type="ChEBI" id="CHEBI:29105"/>
    </cofactor>
</comment>
<evidence type="ECO:0000256" key="3">
    <source>
        <dbReference type="ARBA" id="ARBA00022723"/>
    </source>
</evidence>
<dbReference type="SUPFAM" id="SSF48452">
    <property type="entry name" value="TPR-like"/>
    <property type="match status" value="1"/>
</dbReference>
<evidence type="ECO:0000256" key="2">
    <source>
        <dbReference type="ARBA" id="ARBA00022670"/>
    </source>
</evidence>
<dbReference type="GO" id="GO:0006508">
    <property type="term" value="P:proteolysis"/>
    <property type="evidence" value="ECO:0007669"/>
    <property type="project" value="UniProtKB-KW"/>
</dbReference>
<keyword evidence="3" id="KW-0479">Metal-binding</keyword>
<dbReference type="InterPro" id="IPR001915">
    <property type="entry name" value="Peptidase_M48"/>
</dbReference>
<keyword evidence="6" id="KW-0482">Metalloprotease</keyword>
<proteinExistence type="predicted"/>
<gene>
    <name evidence="9" type="ordered locus">SGRA_2488</name>
</gene>
<evidence type="ECO:0000313" key="10">
    <source>
        <dbReference type="Proteomes" id="UP000007519"/>
    </source>
</evidence>
<keyword evidence="2" id="KW-0645">Protease</keyword>
<dbReference type="Gene3D" id="1.25.40.10">
    <property type="entry name" value="Tetratricopeptide repeat domain"/>
    <property type="match status" value="1"/>
</dbReference>
<dbReference type="GO" id="GO:0004222">
    <property type="term" value="F:metalloendopeptidase activity"/>
    <property type="evidence" value="ECO:0007669"/>
    <property type="project" value="InterPro"/>
</dbReference>
<reference evidence="9 10" key="1">
    <citation type="journal article" date="2012" name="Stand. Genomic Sci.">
        <title>Complete genome sequencing and analysis of Saprospira grandis str. Lewin, a predatory marine bacterium.</title>
        <authorList>
            <person name="Saw J.H."/>
            <person name="Yuryev A."/>
            <person name="Kanbe M."/>
            <person name="Hou S."/>
            <person name="Young A.G."/>
            <person name="Aizawa S."/>
            <person name="Alam M."/>
        </authorList>
    </citation>
    <scope>NUCLEOTIDE SEQUENCE [LARGE SCALE GENOMIC DNA]</scope>
    <source>
        <strain evidence="9 10">Lewin</strain>
    </source>
</reference>
<dbReference type="InterPro" id="IPR011990">
    <property type="entry name" value="TPR-like_helical_dom_sf"/>
</dbReference>